<name>A0A1C4ABC6_9BACI</name>
<dbReference type="AlphaFoldDB" id="A0A1C4ABC6"/>
<keyword evidence="2" id="KW-1185">Reference proteome</keyword>
<evidence type="ECO:0000313" key="1">
    <source>
        <dbReference type="EMBL" id="SCB91899.1"/>
    </source>
</evidence>
<sequence length="54" mass="6518">MRFFKEENAVRLKAFLRKTWREHFTSRVGIGTIPLRNVKMHRQSRYPNQVSVSL</sequence>
<proteinExistence type="predicted"/>
<dbReference type="EMBL" id="FMAU01000001">
    <property type="protein sequence ID" value="SCB91899.1"/>
    <property type="molecule type" value="Genomic_DNA"/>
</dbReference>
<protein>
    <submittedName>
        <fullName evidence="1">Uncharacterized protein</fullName>
    </submittedName>
</protein>
<reference evidence="2" key="1">
    <citation type="submission" date="2016-08" db="EMBL/GenBank/DDBJ databases">
        <authorList>
            <person name="Varghese N."/>
            <person name="Submissions Spin"/>
        </authorList>
    </citation>
    <scope>NUCLEOTIDE SEQUENCE [LARGE SCALE GENOMIC DNA]</scope>
    <source>
        <strain evidence="2">SGD-1123</strain>
    </source>
</reference>
<dbReference type="Proteomes" id="UP000181997">
    <property type="component" value="Unassembled WGS sequence"/>
</dbReference>
<evidence type="ECO:0000313" key="2">
    <source>
        <dbReference type="Proteomes" id="UP000181997"/>
    </source>
</evidence>
<organism evidence="1 2">
    <name type="scientific">[Bacillus] enclensis</name>
    <dbReference type="NCBI Taxonomy" id="1402860"/>
    <lineage>
        <taxon>Bacteria</taxon>
        <taxon>Bacillati</taxon>
        <taxon>Bacillota</taxon>
        <taxon>Bacilli</taxon>
        <taxon>Bacillales</taxon>
        <taxon>Bacillaceae</taxon>
        <taxon>Rossellomorea</taxon>
    </lineage>
</organism>
<gene>
    <name evidence="1" type="ORF">GA0061094_1399</name>
</gene>
<accession>A0A1C4ABC6</accession>